<dbReference type="PANTHER" id="PTHR23159:SF31">
    <property type="entry name" value="CENTROSOME-ASSOCIATED PROTEIN CEP250 ISOFORM X1"/>
    <property type="match status" value="1"/>
</dbReference>
<reference evidence="4" key="1">
    <citation type="submission" date="2020-11" db="EMBL/GenBank/DDBJ databases">
        <authorList>
            <consortium name="DOE Joint Genome Institute"/>
            <person name="Ahrendt S."/>
            <person name="Riley R."/>
            <person name="Andreopoulos W."/>
            <person name="LaButti K."/>
            <person name="Pangilinan J."/>
            <person name="Ruiz-duenas F.J."/>
            <person name="Barrasa J.M."/>
            <person name="Sanchez-Garcia M."/>
            <person name="Camarero S."/>
            <person name="Miyauchi S."/>
            <person name="Serrano A."/>
            <person name="Linde D."/>
            <person name="Babiker R."/>
            <person name="Drula E."/>
            <person name="Ayuso-Fernandez I."/>
            <person name="Pacheco R."/>
            <person name="Padilla G."/>
            <person name="Ferreira P."/>
            <person name="Barriuso J."/>
            <person name="Kellner H."/>
            <person name="Castanera R."/>
            <person name="Alfaro M."/>
            <person name="Ramirez L."/>
            <person name="Pisabarro A.G."/>
            <person name="Kuo A."/>
            <person name="Tritt A."/>
            <person name="Lipzen A."/>
            <person name="He G."/>
            <person name="Yan M."/>
            <person name="Ng V."/>
            <person name="Cullen D."/>
            <person name="Martin F."/>
            <person name="Rosso M.-N."/>
            <person name="Henrissat B."/>
            <person name="Hibbett D."/>
            <person name="Martinez A.T."/>
            <person name="Grigoriev I.V."/>
        </authorList>
    </citation>
    <scope>NUCLEOTIDE SEQUENCE</scope>
    <source>
        <strain evidence="4">AH 44721</strain>
    </source>
</reference>
<feature type="compositionally biased region" description="Low complexity" evidence="2">
    <location>
        <begin position="538"/>
        <end position="556"/>
    </location>
</feature>
<keyword evidence="5" id="KW-1185">Reference proteome</keyword>
<feature type="coiled-coil region" evidence="1">
    <location>
        <begin position="637"/>
        <end position="664"/>
    </location>
</feature>
<feature type="compositionally biased region" description="Basic and acidic residues" evidence="2">
    <location>
        <begin position="463"/>
        <end position="476"/>
    </location>
</feature>
<dbReference type="AlphaFoldDB" id="A0A9P5P049"/>
<dbReference type="EMBL" id="JADNYJ010000001">
    <property type="protein sequence ID" value="KAF8914270.1"/>
    <property type="molecule type" value="Genomic_DNA"/>
</dbReference>
<dbReference type="OrthoDB" id="5569911at2759"/>
<evidence type="ECO:0000313" key="5">
    <source>
        <dbReference type="Proteomes" id="UP000724874"/>
    </source>
</evidence>
<name>A0A9P5P049_GYMJU</name>
<protein>
    <submittedName>
        <fullName evidence="4">Up-regulated during septation-domain-containing protein</fullName>
    </submittedName>
</protein>
<feature type="region of interest" description="Disordered" evidence="2">
    <location>
        <begin position="530"/>
        <end position="556"/>
    </location>
</feature>
<evidence type="ECO:0000256" key="1">
    <source>
        <dbReference type="SAM" id="Coils"/>
    </source>
</evidence>
<accession>A0A9P5P049</accession>
<feature type="compositionally biased region" description="Polar residues" evidence="2">
    <location>
        <begin position="477"/>
        <end position="497"/>
    </location>
</feature>
<feature type="region of interest" description="Disordered" evidence="2">
    <location>
        <begin position="463"/>
        <end position="502"/>
    </location>
</feature>
<organism evidence="4 5">
    <name type="scientific">Gymnopilus junonius</name>
    <name type="common">Spectacular rustgill mushroom</name>
    <name type="synonym">Gymnopilus spectabilis subsp. junonius</name>
    <dbReference type="NCBI Taxonomy" id="109634"/>
    <lineage>
        <taxon>Eukaryota</taxon>
        <taxon>Fungi</taxon>
        <taxon>Dikarya</taxon>
        <taxon>Basidiomycota</taxon>
        <taxon>Agaricomycotina</taxon>
        <taxon>Agaricomycetes</taxon>
        <taxon>Agaricomycetidae</taxon>
        <taxon>Agaricales</taxon>
        <taxon>Agaricineae</taxon>
        <taxon>Hymenogastraceae</taxon>
        <taxon>Gymnopilus</taxon>
    </lineage>
</organism>
<evidence type="ECO:0000313" key="4">
    <source>
        <dbReference type="EMBL" id="KAF8914270.1"/>
    </source>
</evidence>
<dbReference type="Pfam" id="PF15456">
    <property type="entry name" value="Uds1"/>
    <property type="match status" value="1"/>
</dbReference>
<evidence type="ECO:0000256" key="2">
    <source>
        <dbReference type="SAM" id="MobiDB-lite"/>
    </source>
</evidence>
<gene>
    <name evidence="4" type="ORF">CPB84DRAFT_1758863</name>
</gene>
<evidence type="ECO:0000259" key="3">
    <source>
        <dbReference type="Pfam" id="PF15456"/>
    </source>
</evidence>
<dbReference type="InterPro" id="IPR029191">
    <property type="entry name" value="Uds1"/>
</dbReference>
<dbReference type="Proteomes" id="UP000724874">
    <property type="component" value="Unassembled WGS sequence"/>
</dbReference>
<dbReference type="PANTHER" id="PTHR23159">
    <property type="entry name" value="CENTROSOMAL PROTEIN 2"/>
    <property type="match status" value="1"/>
</dbReference>
<keyword evidence="1" id="KW-0175">Coiled coil</keyword>
<proteinExistence type="predicted"/>
<sequence length="787" mass="89127">MPASPASVRASSPRRPMSARNLIASEAVIDSRDFEILTAEEVDELKKEHHVLSSRHEALSKKLALETKIRDAALSLSRVNASHKQVSKQTAEQVEAAHARVDKAQTELWKVSDRLNDVHNRLMEHRAGVLSFSVRNMERKMNGPDDSGYDSSNRSTLLSPTLPSINAAAAEILALETRLKEAKEALSSAGKRQVEMTRELSMMRLEKQEIETVAEMDLQAARDTIAALEKNKGEEKDEQLKALDEQVENLRMEREEWQMDKEEWERERDDLLREKEDAQVDAEELRQKLEEIEMRKQETEGGVSQELEEKNREIQSLQQEMNEMRSRWDEERRMLEDEKLEDLARLQEEMEDARRDAATASATELAERLREQERLQRKTNEQLEIGLAAVQTMVKTHGIVLFSRDNSLQGLLNAIGMHLDSVHKRLEAYAKSEAEWDILRRRLEEDVRSGLDKRETIVRELEEARKERDPVRRDTLTSESSRARSQPHSKTPSTPNIPQDGEPQDAARIIAVLQPLWSVLPSPEARAAKFASTRSFRTGSPTPGTPGGTNTASSTGVVASLSDLDVRSLKTLYDPRNNNSTPASPKPGNNALFTVEAFAQRVQALMADDKALIERLVRFAQAHDLLKKNAERAQKLAQEGTHALETYQKQVRVLEERNASLASKQIAMQEEFHILHDTIERITAEKHDLEGLAAEQAETCRQLTEANNTLSARTLHLAEEAAQAPEMIRKQLETQIGDLKKSLELARDEVDAMKSSEQSQRIALLDELNTMQTENGNLRSQLRALKK</sequence>
<feature type="coiled-coil region" evidence="1">
    <location>
        <begin position="165"/>
        <end position="382"/>
    </location>
</feature>
<comment type="caution">
    <text evidence="4">The sequence shown here is derived from an EMBL/GenBank/DDBJ whole genome shotgun (WGS) entry which is preliminary data.</text>
</comment>
<feature type="domain" description="Up-regulated during septation protein 1" evidence="3">
    <location>
        <begin position="22"/>
        <end position="132"/>
    </location>
</feature>